<gene>
    <name evidence="1" type="ORF">B7O98_02320</name>
</gene>
<protein>
    <submittedName>
        <fullName evidence="1">Uncharacterized protein</fullName>
    </submittedName>
</protein>
<evidence type="ECO:0000313" key="1">
    <source>
        <dbReference type="EMBL" id="PUA33287.1"/>
    </source>
</evidence>
<evidence type="ECO:0000313" key="2">
    <source>
        <dbReference type="Proteomes" id="UP000244093"/>
    </source>
</evidence>
<name>A0A2R7Y7B5_9CREN</name>
<dbReference type="AlphaFoldDB" id="A0A2R7Y7B5"/>
<organism evidence="1 2">
    <name type="scientific">Zestosphaera tikiterensis</name>
    <dbReference type="NCBI Taxonomy" id="1973259"/>
    <lineage>
        <taxon>Archaea</taxon>
        <taxon>Thermoproteota</taxon>
        <taxon>Thermoprotei</taxon>
        <taxon>Desulfurococcales</taxon>
        <taxon>Desulfurococcaceae</taxon>
        <taxon>Zestosphaera</taxon>
    </lineage>
</organism>
<reference evidence="1 2" key="1">
    <citation type="journal article" date="2018" name="Syst. Appl. Microbiol.">
        <title>A new symbiotic nanoarchaeote (Candidatus Nanoclepta minutus) and its host (Zestosphaera tikiterensis gen. nov., sp. nov.) from a New Zealand hot spring.</title>
        <authorList>
            <person name="St John E."/>
            <person name="Liu Y."/>
            <person name="Podar M."/>
            <person name="Stott M.B."/>
            <person name="Meneghin J."/>
            <person name="Chen Z."/>
            <person name="Lagutin K."/>
            <person name="Mitchell K."/>
            <person name="Reysenbach A.L."/>
        </authorList>
    </citation>
    <scope>NUCLEOTIDE SEQUENCE [LARGE SCALE GENOMIC DNA]</scope>
    <source>
        <strain evidence="1">NZ3</strain>
    </source>
</reference>
<accession>A0A2R7Y7B5</accession>
<comment type="caution">
    <text evidence="1">The sequence shown here is derived from an EMBL/GenBank/DDBJ whole genome shotgun (WGS) entry which is preliminary data.</text>
</comment>
<sequence>MNNKASGSTILGVILFALILLTSFSYIAIYSRTSTQESREALMDEYKLLKKSLNTIVFFTLSEEGLYINVNKPPLKLVEVVALKNDGTTTYLNKRALINTTRYLLIDDTSLKNILASFDKLLILTDVDSYMLSKEYIESLNKPSNVKGMEFNEITSYSALRPYVIIGALKTQRETFLVNPVPGSLSDTEATYVPIAVVELNKSVVNVIKSSTNGWFIGYYGRGDPSPGTGVGDPTYVMGWLKYEYQPAFKINATHWIEQRYSSGLYPVNYYYWYVGTAGIYLVPVIISPNTTSLINFYFSISRLSGPTLYVKPVVFTITLESFLRSKIPVKISDVMTEPTLSYNVALAYYTWFGSTYVIDTRSQSTTFTVTANPQTIYTHFPSYKGFLAILIGFTFVCGNVNAYNHVGDPTIFSVLNIPLGITVDLNEANLDLILGLTSTNIYPSIQGLSTYKLFNLNNNPRYLGVINVSGMNSFKITYTLGTTTSLSNYTLTTLYDSNPVNSYKTQNVREVSSFNGTYALYDAQNLRIYSKNFYVNAWASYGGGSNNPNQWWSVELTSLDPDTSIYLYVELRDSAGFLMTTKAYVLDGGGSISDTYVYSGLNFAYYYYIQLSFDSTNKKLILRGGVYTSSGYAYGDFRYYVYLGKKFTKLSDNGLFITYSYIAKNFKVAIIDLNVVNVASVKPNSFVIT</sequence>
<dbReference type="Proteomes" id="UP000244093">
    <property type="component" value="Unassembled WGS sequence"/>
</dbReference>
<dbReference type="EMBL" id="NBVN01000002">
    <property type="protein sequence ID" value="PUA33287.1"/>
    <property type="molecule type" value="Genomic_DNA"/>
</dbReference>
<proteinExistence type="predicted"/>